<keyword evidence="4" id="KW-0804">Transcription</keyword>
<evidence type="ECO:0000256" key="4">
    <source>
        <dbReference type="ARBA" id="ARBA00023163"/>
    </source>
</evidence>
<dbReference type="Pfam" id="PF03466">
    <property type="entry name" value="LysR_substrate"/>
    <property type="match status" value="1"/>
</dbReference>
<dbReference type="SUPFAM" id="SSF46785">
    <property type="entry name" value="Winged helix' DNA-binding domain"/>
    <property type="match status" value="1"/>
</dbReference>
<dbReference type="Pfam" id="PF00126">
    <property type="entry name" value="HTH_1"/>
    <property type="match status" value="1"/>
</dbReference>
<dbReference type="Proteomes" id="UP001365405">
    <property type="component" value="Unassembled WGS sequence"/>
</dbReference>
<feature type="region of interest" description="Disordered" evidence="5">
    <location>
        <begin position="300"/>
        <end position="332"/>
    </location>
</feature>
<evidence type="ECO:0000313" key="8">
    <source>
        <dbReference type="Proteomes" id="UP001365405"/>
    </source>
</evidence>
<dbReference type="Gene3D" id="3.40.190.290">
    <property type="match status" value="1"/>
</dbReference>
<proteinExistence type="inferred from homology"/>
<reference evidence="7 8" key="1">
    <citation type="submission" date="2024-04" db="EMBL/GenBank/DDBJ databases">
        <title>Novel species of the genus Ideonella isolated from streams.</title>
        <authorList>
            <person name="Lu H."/>
        </authorList>
    </citation>
    <scope>NUCLEOTIDE SEQUENCE [LARGE SCALE GENOMIC DNA]</scope>
    <source>
        <strain evidence="7 8">DXS22W</strain>
    </source>
</reference>
<dbReference type="EMBL" id="JBBUTH010000003">
    <property type="protein sequence ID" value="MEK8050095.1"/>
    <property type="molecule type" value="Genomic_DNA"/>
</dbReference>
<comment type="caution">
    <text evidence="7">The sequence shown here is derived from an EMBL/GenBank/DDBJ whole genome shotgun (WGS) entry which is preliminary data.</text>
</comment>
<dbReference type="InterPro" id="IPR005119">
    <property type="entry name" value="LysR_subst-bd"/>
</dbReference>
<evidence type="ECO:0000313" key="7">
    <source>
        <dbReference type="EMBL" id="MEK8050095.1"/>
    </source>
</evidence>
<dbReference type="InterPro" id="IPR036388">
    <property type="entry name" value="WH-like_DNA-bd_sf"/>
</dbReference>
<evidence type="ECO:0000256" key="3">
    <source>
        <dbReference type="ARBA" id="ARBA00023125"/>
    </source>
</evidence>
<evidence type="ECO:0000256" key="1">
    <source>
        <dbReference type="ARBA" id="ARBA00009437"/>
    </source>
</evidence>
<dbReference type="RefSeq" id="WP_341409762.1">
    <property type="nucleotide sequence ID" value="NZ_JBBUTH010000003.1"/>
</dbReference>
<dbReference type="InterPro" id="IPR058163">
    <property type="entry name" value="LysR-type_TF_proteobact-type"/>
</dbReference>
<keyword evidence="8" id="KW-1185">Reference proteome</keyword>
<dbReference type="InterPro" id="IPR000847">
    <property type="entry name" value="LysR_HTH_N"/>
</dbReference>
<gene>
    <name evidence="7" type="ORF">AACH10_07585</name>
</gene>
<protein>
    <submittedName>
        <fullName evidence="7">LysR family transcriptional regulator</fullName>
    </submittedName>
</protein>
<sequence>MDKLRAITYFVAAAECGSLTAAARRLGVSAPAVLKLIGTLEAALGVPLLERHAKGVHLTPAGSDYLDCCRPLLEELGAAEAALQHSALRPSGTLVVAIHEQLAHHILLPAMHRLRGRFPELQIDFRTVHRLSDADAQDAEVLLLHGWPEAPASYVHRRLGMTRSLVLASPDYWAAHGVPESPEALAGHTCVMMRNPAGIVIDLWEFRRGDEQRSVRVNGWLVSNAREVVLSAILRGQGVARLNEVTTRTPVRTGQLVPVLTDWDVQGGPPINLLYPASARRNPRVRVFIDFALQVLEQHGSGGERTAASTERPAWHRSGYGRASATVRPRER</sequence>
<comment type="similarity">
    <text evidence="1">Belongs to the LysR transcriptional regulatory family.</text>
</comment>
<dbReference type="PANTHER" id="PTHR30537">
    <property type="entry name" value="HTH-TYPE TRANSCRIPTIONAL REGULATOR"/>
    <property type="match status" value="1"/>
</dbReference>
<evidence type="ECO:0000256" key="2">
    <source>
        <dbReference type="ARBA" id="ARBA00023015"/>
    </source>
</evidence>
<accession>A0ABU9CDZ2</accession>
<dbReference type="SUPFAM" id="SSF53850">
    <property type="entry name" value="Periplasmic binding protein-like II"/>
    <property type="match status" value="1"/>
</dbReference>
<keyword evidence="2" id="KW-0805">Transcription regulation</keyword>
<dbReference type="InterPro" id="IPR036390">
    <property type="entry name" value="WH_DNA-bd_sf"/>
</dbReference>
<feature type="domain" description="HTH lysR-type" evidence="6">
    <location>
        <begin position="1"/>
        <end position="59"/>
    </location>
</feature>
<evidence type="ECO:0000259" key="6">
    <source>
        <dbReference type="PROSITE" id="PS50931"/>
    </source>
</evidence>
<keyword evidence="3" id="KW-0238">DNA-binding</keyword>
<organism evidence="7 8">
    <name type="scientific">Pseudaquabacterium inlustre</name>
    <dbReference type="NCBI Taxonomy" id="2984192"/>
    <lineage>
        <taxon>Bacteria</taxon>
        <taxon>Pseudomonadati</taxon>
        <taxon>Pseudomonadota</taxon>
        <taxon>Betaproteobacteria</taxon>
        <taxon>Burkholderiales</taxon>
        <taxon>Sphaerotilaceae</taxon>
        <taxon>Pseudaquabacterium</taxon>
    </lineage>
</organism>
<dbReference type="CDD" id="cd08422">
    <property type="entry name" value="PBP2_CrgA_like"/>
    <property type="match status" value="1"/>
</dbReference>
<name>A0ABU9CDZ2_9BURK</name>
<dbReference type="PANTHER" id="PTHR30537:SF5">
    <property type="entry name" value="HTH-TYPE TRANSCRIPTIONAL ACTIVATOR TTDR-RELATED"/>
    <property type="match status" value="1"/>
</dbReference>
<dbReference type="PROSITE" id="PS50931">
    <property type="entry name" value="HTH_LYSR"/>
    <property type="match status" value="1"/>
</dbReference>
<dbReference type="Gene3D" id="1.10.10.10">
    <property type="entry name" value="Winged helix-like DNA-binding domain superfamily/Winged helix DNA-binding domain"/>
    <property type="match status" value="1"/>
</dbReference>
<evidence type="ECO:0000256" key="5">
    <source>
        <dbReference type="SAM" id="MobiDB-lite"/>
    </source>
</evidence>